<name>A0A1H8EJI5_9PROT</name>
<protein>
    <submittedName>
        <fullName evidence="1">Uncharacterized protein</fullName>
    </submittedName>
</protein>
<dbReference type="AlphaFoldDB" id="A0A1H8EJI5"/>
<proteinExistence type="predicted"/>
<accession>A0A1H8EJI5</accession>
<dbReference type="RefSeq" id="WP_074744696.1">
    <property type="nucleotide sequence ID" value="NZ_FOCT01000003.1"/>
</dbReference>
<reference evidence="1 2" key="1">
    <citation type="submission" date="2016-10" db="EMBL/GenBank/DDBJ databases">
        <authorList>
            <person name="de Groot N.N."/>
        </authorList>
    </citation>
    <scope>NUCLEOTIDE SEQUENCE [LARGE SCALE GENOMIC DNA]</scope>
    <source>
        <strain evidence="1 2">Nl18</strain>
    </source>
</reference>
<evidence type="ECO:0000313" key="2">
    <source>
        <dbReference type="Proteomes" id="UP000183898"/>
    </source>
</evidence>
<dbReference type="EMBL" id="FOCT01000003">
    <property type="protein sequence ID" value="SEN19294.1"/>
    <property type="molecule type" value="Genomic_DNA"/>
</dbReference>
<gene>
    <name evidence="1" type="ORF">SAMN05216404_10366</name>
</gene>
<sequence>MRKLLIVSAGLLLSFSLILVVVISFAIEDRPRVNRQVVLTPDHIERAKRIVDKHRYWVRPGMFAAARIMPADADLAINYLARRLLKGSAHLILAHRSAVIRLSIPLSETPLRHYSDRYLNVQASLVETDRLPHLRSIQIGKLSLPDALADMLMPRILEWLRESPEYKASLDSLRMVKVSPDELTIVYRWRGGLSHGMKASIIGEEERERLLRYQRLLVESSRTGEKELPLSDVLLPLMRAAAEQSTEADPRAENRALILVATAHVLGISLKRILPGKTTWPRAQPQVVTLDGRDDFAKHFMVSAAIAAYADTALADAIGLYKEFEDSRHGSGFSFNDLAADHAGTKFGEKAVASETSAQQLQYRVLSGIGDTDLMPFWSDLPEFMPEAEFKRRFGGTGKPAYEEMMRTIEQRVADLGVLQ</sequence>
<dbReference type="Proteomes" id="UP000183898">
    <property type="component" value="Unassembled WGS sequence"/>
</dbReference>
<evidence type="ECO:0000313" key="1">
    <source>
        <dbReference type="EMBL" id="SEN19294.1"/>
    </source>
</evidence>
<organism evidence="1 2">
    <name type="scientific">Nitrosospira multiformis</name>
    <dbReference type="NCBI Taxonomy" id="1231"/>
    <lineage>
        <taxon>Bacteria</taxon>
        <taxon>Pseudomonadati</taxon>
        <taxon>Pseudomonadota</taxon>
        <taxon>Betaproteobacteria</taxon>
        <taxon>Nitrosomonadales</taxon>
        <taxon>Nitrosomonadaceae</taxon>
        <taxon>Nitrosospira</taxon>
    </lineage>
</organism>